<feature type="transmembrane region" description="Helical" evidence="2">
    <location>
        <begin position="51"/>
        <end position="73"/>
    </location>
</feature>
<evidence type="ECO:0000256" key="2">
    <source>
        <dbReference type="SAM" id="Phobius"/>
    </source>
</evidence>
<comment type="caution">
    <text evidence="3">The sequence shown here is derived from an EMBL/GenBank/DDBJ whole genome shotgun (WGS) entry which is preliminary data.</text>
</comment>
<evidence type="ECO:0000256" key="1">
    <source>
        <dbReference type="SAM" id="MobiDB-lite"/>
    </source>
</evidence>
<protein>
    <recommendedName>
        <fullName evidence="5">DUF4367 domain-containing protein</fullName>
    </recommendedName>
</protein>
<sequence length="269" mass="29881">MRHDDFDRQFDEAFEEAAKQLQTAPDSSSSWDEVSRITKNMNRRKRFYKRLQVSAVVACSVLLGAIITGSPTISRAFSPFIQQMKAVENSVVGFFFGNTGQTDRSAKTSPPPDEKNDNPSGAGSEISGEKRKEIVSLEEAKKKVSFPFPALPTLDTFQIKEITLFFDEQMKTATQARINYTSDDHIKKFNIYLTELTPSTVLSSGGNNSTGEVESVKLYAGGEGFIAPAGDNRFNIEFLSRAVHFMIIGDLNKEEIIQLANQIKKDTDG</sequence>
<evidence type="ECO:0000313" key="4">
    <source>
        <dbReference type="Proteomes" id="UP001519287"/>
    </source>
</evidence>
<dbReference type="EMBL" id="JAGGLB010000024">
    <property type="protein sequence ID" value="MBP1994319.1"/>
    <property type="molecule type" value="Genomic_DNA"/>
</dbReference>
<keyword evidence="2" id="KW-0472">Membrane</keyword>
<name>A0ABS4J692_9BACL</name>
<reference evidence="3 4" key="1">
    <citation type="submission" date="2021-03" db="EMBL/GenBank/DDBJ databases">
        <title>Genomic Encyclopedia of Type Strains, Phase IV (KMG-IV): sequencing the most valuable type-strain genomes for metagenomic binning, comparative biology and taxonomic classification.</title>
        <authorList>
            <person name="Goeker M."/>
        </authorList>
    </citation>
    <scope>NUCLEOTIDE SEQUENCE [LARGE SCALE GENOMIC DNA]</scope>
    <source>
        <strain evidence="3 4">DSM 26048</strain>
    </source>
</reference>
<gene>
    <name evidence="3" type="ORF">J2Z66_005955</name>
</gene>
<feature type="region of interest" description="Disordered" evidence="1">
    <location>
        <begin position="101"/>
        <end position="130"/>
    </location>
</feature>
<keyword evidence="4" id="KW-1185">Reference proteome</keyword>
<evidence type="ECO:0000313" key="3">
    <source>
        <dbReference type="EMBL" id="MBP1994319.1"/>
    </source>
</evidence>
<organism evidence="3 4">
    <name type="scientific">Paenibacillus eucommiae</name>
    <dbReference type="NCBI Taxonomy" id="1355755"/>
    <lineage>
        <taxon>Bacteria</taxon>
        <taxon>Bacillati</taxon>
        <taxon>Bacillota</taxon>
        <taxon>Bacilli</taxon>
        <taxon>Bacillales</taxon>
        <taxon>Paenibacillaceae</taxon>
        <taxon>Paenibacillus</taxon>
    </lineage>
</organism>
<dbReference type="RefSeq" id="WP_209976156.1">
    <property type="nucleotide sequence ID" value="NZ_JAGGLB010000024.1"/>
</dbReference>
<keyword evidence="2" id="KW-0812">Transmembrane</keyword>
<evidence type="ECO:0008006" key="5">
    <source>
        <dbReference type="Google" id="ProtNLM"/>
    </source>
</evidence>
<keyword evidence="2" id="KW-1133">Transmembrane helix</keyword>
<accession>A0ABS4J692</accession>
<dbReference type="Proteomes" id="UP001519287">
    <property type="component" value="Unassembled WGS sequence"/>
</dbReference>
<proteinExistence type="predicted"/>